<evidence type="ECO:0000313" key="3">
    <source>
        <dbReference type="EMBL" id="WPU95695.1"/>
    </source>
</evidence>
<evidence type="ECO:0000256" key="2">
    <source>
        <dbReference type="ARBA" id="ARBA00022679"/>
    </source>
</evidence>
<dbReference type="PANTHER" id="PTHR34136">
    <property type="match status" value="1"/>
</dbReference>
<proteinExistence type="predicted"/>
<dbReference type="RefSeq" id="WP_321564801.1">
    <property type="nucleotide sequence ID" value="NZ_CP139558.1"/>
</dbReference>
<evidence type="ECO:0000256" key="1">
    <source>
        <dbReference type="ARBA" id="ARBA00022676"/>
    </source>
</evidence>
<keyword evidence="4" id="KW-1185">Reference proteome</keyword>
<dbReference type="PANTHER" id="PTHR34136:SF1">
    <property type="entry name" value="UDP-N-ACETYL-D-MANNOSAMINURONIC ACID TRANSFERASE"/>
    <property type="match status" value="1"/>
</dbReference>
<keyword evidence="1" id="KW-0328">Glycosyltransferase</keyword>
<accession>A0ABZ0TX45</accession>
<evidence type="ECO:0000313" key="4">
    <source>
        <dbReference type="Proteomes" id="UP001324380"/>
    </source>
</evidence>
<dbReference type="CDD" id="cd06533">
    <property type="entry name" value="Glyco_transf_WecG_TagA"/>
    <property type="match status" value="1"/>
</dbReference>
<name>A0ABZ0TX45_9SPHI</name>
<dbReference type="InterPro" id="IPR004629">
    <property type="entry name" value="WecG_TagA_CpsF"/>
</dbReference>
<sequence length="250" mass="28352">MQKFSTVPLSDYSILSCQLDELKFDSKCVINTVNQYSYVIAEKDKEFKDALSNSDILLPDGVGIVAAVKFLNKQDIKKIAGADVHSYFLNKLNAVNGSCFYLGSSEVTLAKIKEKMSREFPNIRVGTYSPPFKSSFSKEDTDKMVEVVNQFRPDVLFVGMTAPKQEVWTHLNKDRLEVGAICAIGAVFDFYAETISRPSKFWIDLGLEWFIRLVKEPRRMAKRYVVYGPAFVWMLLRSKLNQSLLKGAQA</sequence>
<dbReference type="Proteomes" id="UP001324380">
    <property type="component" value="Chromosome"/>
</dbReference>
<keyword evidence="2" id="KW-0808">Transferase</keyword>
<reference evidence="3 4" key="1">
    <citation type="submission" date="2023-11" db="EMBL/GenBank/DDBJ databases">
        <title>Analysis of the Genomes of Mucilaginibacter gossypii cycad 4 and M. sabulilitoris SNA2: microbes with the potential for plant growth promotion.</title>
        <authorList>
            <person name="Hirsch A.M."/>
            <person name="Humm E."/>
            <person name="Rubbi M."/>
            <person name="Del Vecchio G."/>
            <person name="Ha S.M."/>
            <person name="Pellegrini M."/>
            <person name="Gunsalus R.P."/>
        </authorList>
    </citation>
    <scope>NUCLEOTIDE SEQUENCE [LARGE SCALE GENOMIC DNA]</scope>
    <source>
        <strain evidence="3 4">SNA2</strain>
    </source>
</reference>
<gene>
    <name evidence="3" type="ORF">SNE25_09210</name>
</gene>
<dbReference type="Pfam" id="PF03808">
    <property type="entry name" value="Glyco_tran_WecG"/>
    <property type="match status" value="1"/>
</dbReference>
<dbReference type="EMBL" id="CP139558">
    <property type="protein sequence ID" value="WPU95695.1"/>
    <property type="molecule type" value="Genomic_DNA"/>
</dbReference>
<dbReference type="NCBIfam" id="TIGR00696">
    <property type="entry name" value="wecG_tagA_cpsF"/>
    <property type="match status" value="1"/>
</dbReference>
<organism evidence="3 4">
    <name type="scientific">Mucilaginibacter sabulilitoris</name>
    <dbReference type="NCBI Taxonomy" id="1173583"/>
    <lineage>
        <taxon>Bacteria</taxon>
        <taxon>Pseudomonadati</taxon>
        <taxon>Bacteroidota</taxon>
        <taxon>Sphingobacteriia</taxon>
        <taxon>Sphingobacteriales</taxon>
        <taxon>Sphingobacteriaceae</taxon>
        <taxon>Mucilaginibacter</taxon>
    </lineage>
</organism>
<protein>
    <submittedName>
        <fullName evidence="3">WecB/TagA/CpsF family glycosyltransferase</fullName>
    </submittedName>
</protein>